<dbReference type="PROSITE" id="PS00086">
    <property type="entry name" value="CYTOCHROME_P450"/>
    <property type="match status" value="1"/>
</dbReference>
<dbReference type="SUPFAM" id="SSF48264">
    <property type="entry name" value="Cytochrome P450"/>
    <property type="match status" value="1"/>
</dbReference>
<evidence type="ECO:0000256" key="2">
    <source>
        <dbReference type="ARBA" id="ARBA00022617"/>
    </source>
</evidence>
<keyword evidence="2 7" id="KW-0349">Heme</keyword>
<keyword evidence="3 7" id="KW-0479">Metal-binding</keyword>
<feature type="compositionally biased region" description="Basic and acidic residues" evidence="8">
    <location>
        <begin position="216"/>
        <end position="229"/>
    </location>
</feature>
<dbReference type="InterPro" id="IPR001128">
    <property type="entry name" value="Cyt_P450"/>
</dbReference>
<evidence type="ECO:0000256" key="1">
    <source>
        <dbReference type="ARBA" id="ARBA00010617"/>
    </source>
</evidence>
<dbReference type="AlphaFoldDB" id="A0ABD5XUV6"/>
<evidence type="ECO:0000256" key="7">
    <source>
        <dbReference type="RuleBase" id="RU000461"/>
    </source>
</evidence>
<dbReference type="GO" id="GO:0004497">
    <property type="term" value="F:monooxygenase activity"/>
    <property type="evidence" value="ECO:0007669"/>
    <property type="project" value="UniProtKB-KW"/>
</dbReference>
<dbReference type="RefSeq" id="WP_274324498.1">
    <property type="nucleotide sequence ID" value="NZ_CP118158.1"/>
</dbReference>
<sequence length="458" mass="51822">MSETPPGPKGEPLFGSSRRYARDPFSFIAALEETYDGVALFDMGPMDTYMVTDPADVERVLVSEAGAYRKPDFQNDALGDLLGDGLLLSEGETWERQRDLANPAFRMARLSGMADRITGHAESMVDGWSPGQTVDVESEMARVTLNVILDLMMGVELSDERVRTVEEQLEPLGRRFEPDPIRFAMPEWVPMPGDEEFESAVDTLDSVLDEIVETRRGTEGVEGVERVSADDEAASGEPPMDFLSVLLRAQNRGEQSPEQLRDEMMTMLLAGHDTTALTLTYTWFLLSEHPEAERRVQREVDDVLAGDRPGMEHVREFEYLDRVVNEAMRLYPPVFTVFRESTGPVELGGYRVPTGSIVMLPQWGVHRSERYWDEPDSFDPDRFSPERRADRPRFAFFPFGGGPRHCIGKHLSLLEAKLILATVVSEYELDFQGTTPLEFMPSLTMHPRQTMEMRVEER</sequence>
<proteinExistence type="inferred from homology"/>
<dbReference type="PANTHER" id="PTHR24291:SF50">
    <property type="entry name" value="BIFUNCTIONAL ALBAFLAVENONE MONOOXYGENASE_TERPENE SYNTHASE"/>
    <property type="match status" value="1"/>
</dbReference>
<keyword evidence="4 7" id="KW-0560">Oxidoreductase</keyword>
<evidence type="ECO:0000256" key="3">
    <source>
        <dbReference type="ARBA" id="ARBA00022723"/>
    </source>
</evidence>
<organism evidence="9 10">
    <name type="scientific">Halosimplex aquaticum</name>
    <dbReference type="NCBI Taxonomy" id="3026162"/>
    <lineage>
        <taxon>Archaea</taxon>
        <taxon>Methanobacteriati</taxon>
        <taxon>Methanobacteriota</taxon>
        <taxon>Stenosarchaea group</taxon>
        <taxon>Halobacteria</taxon>
        <taxon>Halobacteriales</taxon>
        <taxon>Haloarculaceae</taxon>
        <taxon>Halosimplex</taxon>
    </lineage>
</organism>
<dbReference type="InterPro" id="IPR050196">
    <property type="entry name" value="Cytochrome_P450_Monoox"/>
</dbReference>
<reference evidence="9 10" key="1">
    <citation type="journal article" date="2019" name="Int. J. Syst. Evol. Microbiol.">
        <title>The Global Catalogue of Microorganisms (GCM) 10K type strain sequencing project: providing services to taxonomists for standard genome sequencing and annotation.</title>
        <authorList>
            <consortium name="The Broad Institute Genomics Platform"/>
            <consortium name="The Broad Institute Genome Sequencing Center for Infectious Disease"/>
            <person name="Wu L."/>
            <person name="Ma J."/>
        </authorList>
    </citation>
    <scope>NUCLEOTIDE SEQUENCE [LARGE SCALE GENOMIC DNA]</scope>
    <source>
        <strain evidence="9 10">XZYJT29</strain>
    </source>
</reference>
<dbReference type="PRINTS" id="PR00385">
    <property type="entry name" value="P450"/>
</dbReference>
<evidence type="ECO:0000256" key="5">
    <source>
        <dbReference type="ARBA" id="ARBA00023004"/>
    </source>
</evidence>
<name>A0ABD5XUV6_9EURY</name>
<dbReference type="Gene3D" id="1.10.630.10">
    <property type="entry name" value="Cytochrome P450"/>
    <property type="match status" value="1"/>
</dbReference>
<dbReference type="GeneID" id="78819143"/>
<accession>A0ABD5XUV6</accession>
<gene>
    <name evidence="9" type="ORF">ACFQMA_03480</name>
</gene>
<evidence type="ECO:0000313" key="10">
    <source>
        <dbReference type="Proteomes" id="UP001596432"/>
    </source>
</evidence>
<evidence type="ECO:0000256" key="4">
    <source>
        <dbReference type="ARBA" id="ARBA00023002"/>
    </source>
</evidence>
<dbReference type="Pfam" id="PF00067">
    <property type="entry name" value="p450"/>
    <property type="match status" value="1"/>
</dbReference>
<dbReference type="PANTHER" id="PTHR24291">
    <property type="entry name" value="CYTOCHROME P450 FAMILY 4"/>
    <property type="match status" value="1"/>
</dbReference>
<dbReference type="PRINTS" id="PR00463">
    <property type="entry name" value="EP450I"/>
</dbReference>
<evidence type="ECO:0000256" key="6">
    <source>
        <dbReference type="ARBA" id="ARBA00023033"/>
    </source>
</evidence>
<dbReference type="InterPro" id="IPR036396">
    <property type="entry name" value="Cyt_P450_sf"/>
</dbReference>
<protein>
    <submittedName>
        <fullName evidence="9">Cytochrome P450</fullName>
    </submittedName>
</protein>
<dbReference type="GO" id="GO:0046872">
    <property type="term" value="F:metal ion binding"/>
    <property type="evidence" value="ECO:0007669"/>
    <property type="project" value="UniProtKB-KW"/>
</dbReference>
<keyword evidence="6 7" id="KW-0503">Monooxygenase</keyword>
<evidence type="ECO:0000256" key="8">
    <source>
        <dbReference type="SAM" id="MobiDB-lite"/>
    </source>
</evidence>
<dbReference type="EMBL" id="JBHTAS010000001">
    <property type="protein sequence ID" value="MFC7138897.1"/>
    <property type="molecule type" value="Genomic_DNA"/>
</dbReference>
<dbReference type="InterPro" id="IPR017972">
    <property type="entry name" value="Cyt_P450_CS"/>
</dbReference>
<keyword evidence="5 7" id="KW-0408">Iron</keyword>
<comment type="similarity">
    <text evidence="1 7">Belongs to the cytochrome P450 family.</text>
</comment>
<comment type="caution">
    <text evidence="9">The sequence shown here is derived from an EMBL/GenBank/DDBJ whole genome shotgun (WGS) entry which is preliminary data.</text>
</comment>
<dbReference type="InterPro" id="IPR002401">
    <property type="entry name" value="Cyt_P450_E_grp-I"/>
</dbReference>
<keyword evidence="10" id="KW-1185">Reference proteome</keyword>
<dbReference type="Proteomes" id="UP001596432">
    <property type="component" value="Unassembled WGS sequence"/>
</dbReference>
<evidence type="ECO:0000313" key="9">
    <source>
        <dbReference type="EMBL" id="MFC7138897.1"/>
    </source>
</evidence>
<feature type="region of interest" description="Disordered" evidence="8">
    <location>
        <begin position="216"/>
        <end position="235"/>
    </location>
</feature>